<name>A0A813L3E9_POLGL</name>
<comment type="caution">
    <text evidence="2">The sequence shown here is derived from an EMBL/GenBank/DDBJ whole genome shotgun (WGS) entry which is preliminary data.</text>
</comment>
<organism evidence="2 3">
    <name type="scientific">Polarella glacialis</name>
    <name type="common">Dinoflagellate</name>
    <dbReference type="NCBI Taxonomy" id="89957"/>
    <lineage>
        <taxon>Eukaryota</taxon>
        <taxon>Sar</taxon>
        <taxon>Alveolata</taxon>
        <taxon>Dinophyceae</taxon>
        <taxon>Suessiales</taxon>
        <taxon>Suessiaceae</taxon>
        <taxon>Polarella</taxon>
    </lineage>
</organism>
<dbReference type="Gene3D" id="3.30.110.20">
    <property type="entry name" value="Alba-like domain"/>
    <property type="match status" value="1"/>
</dbReference>
<dbReference type="GO" id="GO:0003723">
    <property type="term" value="F:RNA binding"/>
    <property type="evidence" value="ECO:0007669"/>
    <property type="project" value="UniProtKB-KW"/>
</dbReference>
<sequence length="150" mass="15409">RAFSNALAQCGRLSRGVLLRSGPAAAVLPPTRCLEAQLKALDGRRWAASASSPAKAAPVPFGDRSAGPSDNLICGAQSNVGRLAGAIAGRVREKGHCTIDCVGAMPCYTALKAVVIASGYLTESHPGQILTVHPAKDKLAPREAPSGRIT</sequence>
<proteinExistence type="predicted"/>
<dbReference type="Pfam" id="PF04232">
    <property type="entry name" value="SpoVS"/>
    <property type="match status" value="1"/>
</dbReference>
<keyword evidence="1" id="KW-0694">RNA-binding</keyword>
<dbReference type="InterPro" id="IPR007347">
    <property type="entry name" value="SpoVS"/>
</dbReference>
<dbReference type="Proteomes" id="UP000626109">
    <property type="component" value="Unassembled WGS sequence"/>
</dbReference>
<accession>A0A813L3E9</accession>
<gene>
    <name evidence="2" type="ORF">PGLA2088_LOCUS38679</name>
</gene>
<reference evidence="2" key="1">
    <citation type="submission" date="2021-02" db="EMBL/GenBank/DDBJ databases">
        <authorList>
            <person name="Dougan E. K."/>
            <person name="Rhodes N."/>
            <person name="Thang M."/>
            <person name="Chan C."/>
        </authorList>
    </citation>
    <scope>NUCLEOTIDE SEQUENCE</scope>
</reference>
<evidence type="ECO:0000313" key="2">
    <source>
        <dbReference type="EMBL" id="CAE8715658.1"/>
    </source>
</evidence>
<evidence type="ECO:0000256" key="1">
    <source>
        <dbReference type="ARBA" id="ARBA00022884"/>
    </source>
</evidence>
<dbReference type="EMBL" id="CAJNNW010032838">
    <property type="protein sequence ID" value="CAE8715658.1"/>
    <property type="molecule type" value="Genomic_DNA"/>
</dbReference>
<evidence type="ECO:0000313" key="3">
    <source>
        <dbReference type="Proteomes" id="UP000626109"/>
    </source>
</evidence>
<protein>
    <submittedName>
        <fullName evidence="2">Uncharacterized protein</fullName>
    </submittedName>
</protein>
<feature type="non-terminal residue" evidence="2">
    <location>
        <position position="1"/>
    </location>
</feature>
<dbReference type="AlphaFoldDB" id="A0A813L3E9"/>
<feature type="non-terminal residue" evidence="2">
    <location>
        <position position="150"/>
    </location>
</feature>
<dbReference type="InterPro" id="IPR036882">
    <property type="entry name" value="Alba-like_dom_sf"/>
</dbReference>